<dbReference type="RefSeq" id="WP_052832802.1">
    <property type="nucleotide sequence ID" value="NZ_BJYZ01000092.1"/>
</dbReference>
<proteinExistence type="predicted"/>
<protein>
    <recommendedName>
        <fullName evidence="3">Plasmid encoded RepA protein</fullName>
    </recommendedName>
</protein>
<comment type="caution">
    <text evidence="1">The sequence shown here is derived from an EMBL/GenBank/DDBJ whole genome shotgun (WGS) entry which is preliminary data.</text>
</comment>
<gene>
    <name evidence="1" type="ORF">SAE02_76430</name>
</gene>
<dbReference type="Pfam" id="PF04796">
    <property type="entry name" value="RepA_C"/>
    <property type="match status" value="1"/>
</dbReference>
<dbReference type="InterPro" id="IPR006881">
    <property type="entry name" value="RepA_C"/>
</dbReference>
<sequence>MTKKRGDDQYGYDPEGAAARTLLDRLEQRAEQRPDKPARKLGDVLKLPKITPTTKRLIEAKAAIIDGPADDIAFSHSVLCQTSLPYRPTDERVWIRDQGQVSLLIEAGRARHPDTGKWVELPLPHGEKPRLVMLHLNSEAKRTGSPIIDVEGSMTAFVRSLGIHAHGRNIRTLRDQVARLAAAHITLGIGSKTIKTDVIDAFDLWWPDDAKQRTMWPSTVQLAPRYFDSLMEHAVPLDSRAVAALAHSALDLDIYAWLAQRLHRIPNGKPQTITWQAIKSQFGPDYDRLRKFREKFVPALKAVLTVYPSARIEIVDAGLMLWNSPPPILKKLVSVPRLSPLTIDTTATEIPDV</sequence>
<evidence type="ECO:0000313" key="1">
    <source>
        <dbReference type="EMBL" id="GEO43495.1"/>
    </source>
</evidence>
<evidence type="ECO:0008006" key="3">
    <source>
        <dbReference type="Google" id="ProtNLM"/>
    </source>
</evidence>
<dbReference type="EMBL" id="BJYZ01000092">
    <property type="protein sequence ID" value="GEO43495.1"/>
    <property type="molecule type" value="Genomic_DNA"/>
</dbReference>
<evidence type="ECO:0000313" key="2">
    <source>
        <dbReference type="Proteomes" id="UP000321523"/>
    </source>
</evidence>
<name>A0A512E466_9PROT</name>
<reference evidence="1 2" key="1">
    <citation type="submission" date="2019-07" db="EMBL/GenBank/DDBJ databases">
        <title>Whole genome shotgun sequence of Skermanella aerolata NBRC 106429.</title>
        <authorList>
            <person name="Hosoyama A."/>
            <person name="Uohara A."/>
            <person name="Ohji S."/>
            <person name="Ichikawa N."/>
        </authorList>
    </citation>
    <scope>NUCLEOTIDE SEQUENCE [LARGE SCALE GENOMIC DNA]</scope>
    <source>
        <strain evidence="1 2">NBRC 106429</strain>
    </source>
</reference>
<organism evidence="1 2">
    <name type="scientific">Skermanella aerolata</name>
    <dbReference type="NCBI Taxonomy" id="393310"/>
    <lineage>
        <taxon>Bacteria</taxon>
        <taxon>Pseudomonadati</taxon>
        <taxon>Pseudomonadota</taxon>
        <taxon>Alphaproteobacteria</taxon>
        <taxon>Rhodospirillales</taxon>
        <taxon>Azospirillaceae</taxon>
        <taxon>Skermanella</taxon>
    </lineage>
</organism>
<dbReference type="OrthoDB" id="932750at2"/>
<keyword evidence="2" id="KW-1185">Reference proteome</keyword>
<dbReference type="Proteomes" id="UP000321523">
    <property type="component" value="Unassembled WGS sequence"/>
</dbReference>
<dbReference type="AlphaFoldDB" id="A0A512E466"/>
<accession>A0A512E466</accession>